<feature type="chain" id="PRO_5045595527" evidence="1">
    <location>
        <begin position="20"/>
        <end position="674"/>
    </location>
</feature>
<dbReference type="Proteomes" id="UP001590951">
    <property type="component" value="Unassembled WGS sequence"/>
</dbReference>
<reference evidence="2 3" key="1">
    <citation type="submission" date="2024-09" db="EMBL/GenBank/DDBJ databases">
        <title>Rethinking Asexuality: The Enigmatic Case of Functional Sexual Genes in Lepraria (Stereocaulaceae).</title>
        <authorList>
            <person name="Doellman M."/>
            <person name="Sun Y."/>
            <person name="Barcenas-Pena A."/>
            <person name="Lumbsch H.T."/>
            <person name="Grewe F."/>
        </authorList>
    </citation>
    <scope>NUCLEOTIDE SEQUENCE [LARGE SCALE GENOMIC DNA]</scope>
    <source>
        <strain evidence="2 3">Grewe 0041</strain>
    </source>
</reference>
<proteinExistence type="predicted"/>
<gene>
    <name evidence="2" type="ORF">ABVK25_005142</name>
</gene>
<accession>A0ABR4BC61</accession>
<keyword evidence="3" id="KW-1185">Reference proteome</keyword>
<keyword evidence="1" id="KW-0732">Signal</keyword>
<dbReference type="EMBL" id="JBHFEH010000015">
    <property type="protein sequence ID" value="KAL2054394.1"/>
    <property type="molecule type" value="Genomic_DNA"/>
</dbReference>
<evidence type="ECO:0000256" key="1">
    <source>
        <dbReference type="SAM" id="SignalP"/>
    </source>
</evidence>
<feature type="signal peptide" evidence="1">
    <location>
        <begin position="1"/>
        <end position="19"/>
    </location>
</feature>
<comment type="caution">
    <text evidence="2">The sequence shown here is derived from an EMBL/GenBank/DDBJ whole genome shotgun (WGS) entry which is preliminary data.</text>
</comment>
<organism evidence="2 3">
    <name type="scientific">Lepraria finkii</name>
    <dbReference type="NCBI Taxonomy" id="1340010"/>
    <lineage>
        <taxon>Eukaryota</taxon>
        <taxon>Fungi</taxon>
        <taxon>Dikarya</taxon>
        <taxon>Ascomycota</taxon>
        <taxon>Pezizomycotina</taxon>
        <taxon>Lecanoromycetes</taxon>
        <taxon>OSLEUM clade</taxon>
        <taxon>Lecanoromycetidae</taxon>
        <taxon>Lecanorales</taxon>
        <taxon>Lecanorineae</taxon>
        <taxon>Stereocaulaceae</taxon>
        <taxon>Lepraria</taxon>
    </lineage>
</organism>
<evidence type="ECO:0000313" key="3">
    <source>
        <dbReference type="Proteomes" id="UP001590951"/>
    </source>
</evidence>
<evidence type="ECO:0000313" key="2">
    <source>
        <dbReference type="EMBL" id="KAL2054394.1"/>
    </source>
</evidence>
<name>A0ABR4BC61_9LECA</name>
<sequence length="674" mass="72178">MRYLALFNIWLIATTGATGQFIYPDASAANVFHDGDIVNVAYASTFKTPALFQLFCGNSTPQANVTVHGGTSTYRLDLTIGAQPRCYLQLIGDTGLVTSIIFSIAAENGTVTIWNAAPASSGANLEAVPPGATKQAVTTLAIQTVSVSSTVSTATATVTDRPVVTLTSDRLGNQYVAGSFDCLDSQSDPNPNCWDVLDMDEWLPVWLSQTSTCPAGFRSDATCRNGSEPWTVTFLREASGPGIDCLNLGGECYWNFNPVPSDPLLTSRYKYASLSIVAIAQFFTSWDSAMSLACLQASDTIQSIIDLIDQTKTTDIVLDALLTALGIGLSLIPDADPAVEAALGLSAEFINELTKAISAVPVVAQQIWPVGTANSQTIQIDALVNQLDGVNGICNSLHGNYYNTLRAIQGNGQNDTSTFMAFASGGTFSLPLWNAPAVIALNPQDQSLLLQGFTTFLTSEALAQNGWKALILPGVDPAGIQAGTAPCPKWAGSACAKSKNFQCDGYDRFGQCENNLWWYGNTTDSAYTILHDGKFDKKDALGILSMVFADGWSTGSLLFENAAICEFQNVFPQQLQYPPAYTVLNGIAGFAYSGSFGQVSPYTQPINDTAYFLPINGGGFVILSENSQWADLLYHPLDFFSFSPDRVDLRCVSQLNVSVANSWMGKWEGNDPQA</sequence>
<protein>
    <submittedName>
        <fullName evidence="2">Uncharacterized protein</fullName>
    </submittedName>
</protein>